<dbReference type="EMBL" id="FNJR01000012">
    <property type="protein sequence ID" value="SDP90159.1"/>
    <property type="molecule type" value="Genomic_DNA"/>
</dbReference>
<dbReference type="InterPro" id="IPR046342">
    <property type="entry name" value="CBS_dom_sf"/>
</dbReference>
<name>A0A1H0WHA1_9ACTN</name>
<dbReference type="STRING" id="405564.SAMN04487905_112104"/>
<dbReference type="Gene3D" id="3.30.70.270">
    <property type="match status" value="1"/>
</dbReference>
<dbReference type="Gene3D" id="3.20.20.450">
    <property type="entry name" value="EAL domain"/>
    <property type="match status" value="1"/>
</dbReference>
<organism evidence="4 5">
    <name type="scientific">Actinopolyspora xinjiangensis</name>
    <dbReference type="NCBI Taxonomy" id="405564"/>
    <lineage>
        <taxon>Bacteria</taxon>
        <taxon>Bacillati</taxon>
        <taxon>Actinomycetota</taxon>
        <taxon>Actinomycetes</taxon>
        <taxon>Actinopolysporales</taxon>
        <taxon>Actinopolysporaceae</taxon>
        <taxon>Actinopolyspora</taxon>
    </lineage>
</organism>
<evidence type="ECO:0000313" key="4">
    <source>
        <dbReference type="EMBL" id="SDP90159.1"/>
    </source>
</evidence>
<dbReference type="PANTHER" id="PTHR33121:SF70">
    <property type="entry name" value="SIGNALING PROTEIN YKOW"/>
    <property type="match status" value="1"/>
</dbReference>
<accession>A0A1H0WHA1</accession>
<feature type="region of interest" description="Disordered" evidence="1">
    <location>
        <begin position="558"/>
        <end position="597"/>
    </location>
</feature>
<dbReference type="CDD" id="cd01948">
    <property type="entry name" value="EAL"/>
    <property type="match status" value="1"/>
</dbReference>
<dbReference type="SMART" id="SM00052">
    <property type="entry name" value="EAL"/>
    <property type="match status" value="1"/>
</dbReference>
<dbReference type="Pfam" id="PF00563">
    <property type="entry name" value="EAL"/>
    <property type="match status" value="1"/>
</dbReference>
<proteinExistence type="predicted"/>
<dbReference type="PROSITE" id="PS50883">
    <property type="entry name" value="EAL"/>
    <property type="match status" value="1"/>
</dbReference>
<dbReference type="Pfam" id="PF00990">
    <property type="entry name" value="GGDEF"/>
    <property type="match status" value="1"/>
</dbReference>
<sequence length="597" mass="63821">MNPGSIDHVLGPANDVRFAFQPLINIRTGAVVAVEALARPADGHITDFFREAARQKRVGELDVDLAVSAVDRVSEQQSLLPLHLNLFGGTVTHEPQRLRALHDKLAEVGRRAPEITLELAPPFARLDRRKLCSEVANLRSHGYRVAVDGVGEGDVPLTLLADLAPDAIKLDRDVIESLPEDRGHAALLDSLQRLCNSTGAILIAEGLERREQLKALREAGVRVVQGNLLAPAARQPPTSLQIAEAVPETDEPYSGSVPTPSGPRVTEFLSPATMLSRDATADSVRGVLADHPEVSGVVLVDEHNRPEYSIDRNRFLLAVTGPYGHALHAQRPAARLADEPRVVTTATTAMEALTLVSGADHTRVHDDAIVVDEAGRCLGTVRAVHLIRGMAEFKAEQAASLNPLTRLPGSDAIQRDVDGRIAGGEVFALSWLDIDGFKTVNDSAGFSAGDELIRSVGRSLTDAATSLGSVRVGHVGGDDFLLVADLDDLVNLAEMVLDPPRRAGGIDVSLSLSTLVCTQSGTTSYQDVSRMLVPLKKHAKSLRGSSWVMSRTGSDRIDVLRGSHGDIPQQGDPGFPTRDPDPPDAAGESGARHHEGR</sequence>
<dbReference type="AlphaFoldDB" id="A0A1H0WHA1"/>
<dbReference type="InterPro" id="IPR000160">
    <property type="entry name" value="GGDEF_dom"/>
</dbReference>
<dbReference type="InterPro" id="IPR043128">
    <property type="entry name" value="Rev_trsase/Diguanyl_cyclase"/>
</dbReference>
<dbReference type="RefSeq" id="WP_092603850.1">
    <property type="nucleotide sequence ID" value="NZ_FNJR01000012.1"/>
</dbReference>
<protein>
    <submittedName>
        <fullName evidence="4">EAL domain, c-di-GMP-specific phosphodiesterase class I (Or its enzymatically inactive variant)</fullName>
    </submittedName>
</protein>
<dbReference type="SUPFAM" id="SSF55073">
    <property type="entry name" value="Nucleotide cyclase"/>
    <property type="match status" value="1"/>
</dbReference>
<dbReference type="GO" id="GO:0071111">
    <property type="term" value="F:cyclic-guanylate-specific phosphodiesterase activity"/>
    <property type="evidence" value="ECO:0007669"/>
    <property type="project" value="InterPro"/>
</dbReference>
<keyword evidence="5" id="KW-1185">Reference proteome</keyword>
<evidence type="ECO:0000313" key="5">
    <source>
        <dbReference type="Proteomes" id="UP000199497"/>
    </source>
</evidence>
<gene>
    <name evidence="4" type="ORF">SAMN04487905_112104</name>
</gene>
<dbReference type="InterPro" id="IPR029787">
    <property type="entry name" value="Nucleotide_cyclase"/>
</dbReference>
<dbReference type="SUPFAM" id="SSF141868">
    <property type="entry name" value="EAL domain-like"/>
    <property type="match status" value="1"/>
</dbReference>
<reference evidence="5" key="1">
    <citation type="submission" date="2016-10" db="EMBL/GenBank/DDBJ databases">
        <authorList>
            <person name="Varghese N."/>
            <person name="Submissions S."/>
        </authorList>
    </citation>
    <scope>NUCLEOTIDE SEQUENCE [LARGE SCALE GENOMIC DNA]</scope>
    <source>
        <strain evidence="5">DSM 46732</strain>
    </source>
</reference>
<evidence type="ECO:0000256" key="1">
    <source>
        <dbReference type="SAM" id="MobiDB-lite"/>
    </source>
</evidence>
<dbReference type="SUPFAM" id="SSF54631">
    <property type="entry name" value="CBS-domain pair"/>
    <property type="match status" value="1"/>
</dbReference>
<evidence type="ECO:0000259" key="2">
    <source>
        <dbReference type="PROSITE" id="PS50883"/>
    </source>
</evidence>
<dbReference type="PROSITE" id="PS50887">
    <property type="entry name" value="GGDEF"/>
    <property type="match status" value="1"/>
</dbReference>
<dbReference type="Proteomes" id="UP000199497">
    <property type="component" value="Unassembled WGS sequence"/>
</dbReference>
<feature type="domain" description="EAL" evidence="2">
    <location>
        <begin position="1"/>
        <end position="246"/>
    </location>
</feature>
<dbReference type="OrthoDB" id="1673646at2"/>
<evidence type="ECO:0000259" key="3">
    <source>
        <dbReference type="PROSITE" id="PS50887"/>
    </source>
</evidence>
<dbReference type="InterPro" id="IPR035919">
    <property type="entry name" value="EAL_sf"/>
</dbReference>
<dbReference type="PANTHER" id="PTHR33121">
    <property type="entry name" value="CYCLIC DI-GMP PHOSPHODIESTERASE PDEF"/>
    <property type="match status" value="1"/>
</dbReference>
<dbReference type="SMART" id="SM00267">
    <property type="entry name" value="GGDEF"/>
    <property type="match status" value="1"/>
</dbReference>
<dbReference type="InterPro" id="IPR050706">
    <property type="entry name" value="Cyclic-di-GMP_PDE-like"/>
</dbReference>
<feature type="domain" description="GGDEF" evidence="3">
    <location>
        <begin position="425"/>
        <end position="552"/>
    </location>
</feature>
<dbReference type="InterPro" id="IPR001633">
    <property type="entry name" value="EAL_dom"/>
</dbReference>